<evidence type="ECO:0000256" key="3">
    <source>
        <dbReference type="ARBA" id="ARBA00022927"/>
    </source>
</evidence>
<comment type="similarity">
    <text evidence="1">Belongs to the SNAP family.</text>
</comment>
<dbReference type="GO" id="GO:0019905">
    <property type="term" value="F:syntaxin binding"/>
    <property type="evidence" value="ECO:0007669"/>
    <property type="project" value="TreeGrafter"/>
</dbReference>
<dbReference type="PRINTS" id="PR00448">
    <property type="entry name" value="NSFATTACHMNT"/>
</dbReference>
<organism evidence="4 5">
    <name type="scientific">Tilletiopsis washingtonensis</name>
    <dbReference type="NCBI Taxonomy" id="58919"/>
    <lineage>
        <taxon>Eukaryota</taxon>
        <taxon>Fungi</taxon>
        <taxon>Dikarya</taxon>
        <taxon>Basidiomycota</taxon>
        <taxon>Ustilaginomycotina</taxon>
        <taxon>Exobasidiomycetes</taxon>
        <taxon>Entylomatales</taxon>
        <taxon>Entylomatales incertae sedis</taxon>
        <taxon>Tilletiopsis</taxon>
    </lineage>
</organism>
<dbReference type="Pfam" id="PF14938">
    <property type="entry name" value="SNAP"/>
    <property type="match status" value="1"/>
</dbReference>
<proteinExistence type="inferred from homology"/>
<dbReference type="Gene3D" id="1.25.40.10">
    <property type="entry name" value="Tetratricopeptide repeat domain"/>
    <property type="match status" value="1"/>
</dbReference>
<dbReference type="PANTHER" id="PTHR13768">
    <property type="entry name" value="SOLUBLE NSF ATTACHMENT PROTEIN SNAP"/>
    <property type="match status" value="1"/>
</dbReference>
<reference evidence="4 5" key="1">
    <citation type="journal article" date="2018" name="Mol. Biol. Evol.">
        <title>Broad Genomic Sampling Reveals a Smut Pathogenic Ancestry of the Fungal Clade Ustilaginomycotina.</title>
        <authorList>
            <person name="Kijpornyongpan T."/>
            <person name="Mondo S.J."/>
            <person name="Barry K."/>
            <person name="Sandor L."/>
            <person name="Lee J."/>
            <person name="Lipzen A."/>
            <person name="Pangilinan J."/>
            <person name="LaButti K."/>
            <person name="Hainaut M."/>
            <person name="Henrissat B."/>
            <person name="Grigoriev I.V."/>
            <person name="Spatafora J.W."/>
            <person name="Aime M.C."/>
        </authorList>
    </citation>
    <scope>NUCLEOTIDE SEQUENCE [LARGE SCALE GENOMIC DNA]</scope>
    <source>
        <strain evidence="4 5">MCA 4186</strain>
    </source>
</reference>
<dbReference type="GO" id="GO:0006886">
    <property type="term" value="P:intracellular protein transport"/>
    <property type="evidence" value="ECO:0007669"/>
    <property type="project" value="InterPro"/>
</dbReference>
<evidence type="ECO:0000256" key="1">
    <source>
        <dbReference type="ARBA" id="ARBA00010050"/>
    </source>
</evidence>
<dbReference type="GeneID" id="37270982"/>
<dbReference type="GO" id="GO:0031201">
    <property type="term" value="C:SNARE complex"/>
    <property type="evidence" value="ECO:0007669"/>
    <property type="project" value="TreeGrafter"/>
</dbReference>
<name>A0A316Z2V7_9BASI</name>
<keyword evidence="3" id="KW-0653">Protein transport</keyword>
<accession>A0A316Z2V7</accession>
<dbReference type="GO" id="GO:0005774">
    <property type="term" value="C:vacuolar membrane"/>
    <property type="evidence" value="ECO:0007669"/>
    <property type="project" value="TreeGrafter"/>
</dbReference>
<evidence type="ECO:0000313" key="5">
    <source>
        <dbReference type="Proteomes" id="UP000245946"/>
    </source>
</evidence>
<dbReference type="GO" id="GO:0005483">
    <property type="term" value="F:soluble NSF attachment protein activity"/>
    <property type="evidence" value="ECO:0007669"/>
    <property type="project" value="TreeGrafter"/>
</dbReference>
<dbReference type="AlphaFoldDB" id="A0A316Z2V7"/>
<dbReference type="STRING" id="58919.A0A316Z2V7"/>
<evidence type="ECO:0000256" key="2">
    <source>
        <dbReference type="ARBA" id="ARBA00022448"/>
    </source>
</evidence>
<dbReference type="RefSeq" id="XP_025595521.1">
    <property type="nucleotide sequence ID" value="XM_025743438.1"/>
</dbReference>
<evidence type="ECO:0000313" key="4">
    <source>
        <dbReference type="EMBL" id="PWN95242.1"/>
    </source>
</evidence>
<dbReference type="EMBL" id="KZ819306">
    <property type="protein sequence ID" value="PWN95242.1"/>
    <property type="molecule type" value="Genomic_DNA"/>
</dbReference>
<dbReference type="GO" id="GO:0035494">
    <property type="term" value="P:SNARE complex disassembly"/>
    <property type="evidence" value="ECO:0007669"/>
    <property type="project" value="TreeGrafter"/>
</dbReference>
<sequence length="202" mass="21643">MARPEEAVAALVASRDILLAAGRFRQAADREKQVAELYKGDAGDAAKARDAYERAAGWYAQEGAAATASGCYRESATLAIEVGDFKGALERWEQVAAMALESNLTRYSVKDYYLAAGGCYLAIPDYVACGNAMGFYAQQDPSFPGTMEGRFLHSLLTACEAGDVAALDAAVADYDRTKRVSGYMATLLRAVRKAVQDEPDLA</sequence>
<dbReference type="Proteomes" id="UP000245946">
    <property type="component" value="Unassembled WGS sequence"/>
</dbReference>
<dbReference type="SUPFAM" id="SSF48452">
    <property type="entry name" value="TPR-like"/>
    <property type="match status" value="1"/>
</dbReference>
<protein>
    <submittedName>
        <fullName evidence="4">TPR-like protein</fullName>
    </submittedName>
</protein>
<dbReference type="InterPro" id="IPR011990">
    <property type="entry name" value="TPR-like_helical_dom_sf"/>
</dbReference>
<dbReference type="OrthoDB" id="9984275at2759"/>
<dbReference type="InterPro" id="IPR000744">
    <property type="entry name" value="NSF_attach"/>
</dbReference>
<keyword evidence="5" id="KW-1185">Reference proteome</keyword>
<gene>
    <name evidence="4" type="ORF">FA09DRAFT_332400</name>
</gene>
<keyword evidence="2" id="KW-0813">Transport</keyword>
<dbReference type="PANTHER" id="PTHR13768:SF8">
    <property type="entry name" value="ALPHA-SOLUBLE NSF ATTACHMENT PROTEIN"/>
    <property type="match status" value="1"/>
</dbReference>